<evidence type="ECO:0000313" key="2">
    <source>
        <dbReference type="EMBL" id="ACM06605.1"/>
    </source>
</evidence>
<sequence>MAGRWDNASMAALGLDGSDGVRAFLRTQQRASTSVWVQTAHCPLEHQCGCGQFRAQAQLLGHPSKGLGHFDSPVRSGRQQSRY</sequence>
<gene>
    <name evidence="2" type="ordered locus">trd_A0493</name>
</gene>
<dbReference type="EMBL" id="CP001276">
    <property type="protein sequence ID" value="ACM06605.1"/>
    <property type="molecule type" value="Genomic_DNA"/>
</dbReference>
<keyword evidence="2" id="KW-0614">Plasmid</keyword>
<dbReference type="AlphaFoldDB" id="B9L3X9"/>
<organism evidence="2 3">
    <name type="scientific">Thermomicrobium roseum (strain ATCC 27502 / DSM 5159 / P-2)</name>
    <dbReference type="NCBI Taxonomy" id="309801"/>
    <lineage>
        <taxon>Bacteria</taxon>
        <taxon>Pseudomonadati</taxon>
        <taxon>Thermomicrobiota</taxon>
        <taxon>Thermomicrobia</taxon>
        <taxon>Thermomicrobiales</taxon>
        <taxon>Thermomicrobiaceae</taxon>
        <taxon>Thermomicrobium</taxon>
    </lineage>
</organism>
<dbReference type="HOGENOM" id="CLU_2541507_0_0_0"/>
<feature type="region of interest" description="Disordered" evidence="1">
    <location>
        <begin position="64"/>
        <end position="83"/>
    </location>
</feature>
<geneLocation type="plasmid" evidence="3">
    <name>Tros</name>
</geneLocation>
<dbReference type="KEGG" id="tro:trd_A0493"/>
<evidence type="ECO:0000256" key="1">
    <source>
        <dbReference type="SAM" id="MobiDB-lite"/>
    </source>
</evidence>
<protein>
    <submittedName>
        <fullName evidence="2">Uncharacterized protein</fullName>
    </submittedName>
</protein>
<keyword evidence="3" id="KW-1185">Reference proteome</keyword>
<accession>B9L3X9</accession>
<name>B9L3X9_THERP</name>
<evidence type="ECO:0000313" key="3">
    <source>
        <dbReference type="Proteomes" id="UP000000447"/>
    </source>
</evidence>
<reference evidence="2 3" key="1">
    <citation type="journal article" date="2009" name="PLoS ONE">
        <title>Complete genome sequence of the aerobic CO-oxidizing thermophile Thermomicrobium roseum.</title>
        <authorList>
            <person name="Wu D."/>
            <person name="Raymond J."/>
            <person name="Wu M."/>
            <person name="Chatterji S."/>
            <person name="Ren Q."/>
            <person name="Graham J.E."/>
            <person name="Bryant D.A."/>
            <person name="Robb F."/>
            <person name="Colman A."/>
            <person name="Tallon L.J."/>
            <person name="Badger J.H."/>
            <person name="Madupu R."/>
            <person name="Ward N.L."/>
            <person name="Eisen J.A."/>
        </authorList>
    </citation>
    <scope>NUCLEOTIDE SEQUENCE [LARGE SCALE GENOMIC DNA]</scope>
    <source>
        <strain evidence="3">ATCC 27502 / DSM 5159 / P-2</strain>
        <plasmid evidence="2">unnamed</plasmid>
    </source>
</reference>
<proteinExistence type="predicted"/>
<dbReference type="Proteomes" id="UP000000447">
    <property type="component" value="Plasmid unnamed"/>
</dbReference>